<dbReference type="AlphaFoldDB" id="A0A4Y7TPP7"/>
<sequence>MIYASGTGTTFNSAKVLLDSPSVVIAPRRIETSDPKEVDEAFINTELGRSKDGSATPVEQVVAPTTKPFAKPRGPGRRR</sequence>
<proteinExistence type="predicted"/>
<evidence type="ECO:0000313" key="2">
    <source>
        <dbReference type="EMBL" id="TEB35924.1"/>
    </source>
</evidence>
<organism evidence="2 3">
    <name type="scientific">Coprinellus micaceus</name>
    <name type="common">Glistening ink-cap mushroom</name>
    <name type="synonym">Coprinus micaceus</name>
    <dbReference type="NCBI Taxonomy" id="71717"/>
    <lineage>
        <taxon>Eukaryota</taxon>
        <taxon>Fungi</taxon>
        <taxon>Dikarya</taxon>
        <taxon>Basidiomycota</taxon>
        <taxon>Agaricomycotina</taxon>
        <taxon>Agaricomycetes</taxon>
        <taxon>Agaricomycetidae</taxon>
        <taxon>Agaricales</taxon>
        <taxon>Agaricineae</taxon>
        <taxon>Psathyrellaceae</taxon>
        <taxon>Coprinellus</taxon>
    </lineage>
</organism>
<name>A0A4Y7TPP7_COPMI</name>
<keyword evidence="3" id="KW-1185">Reference proteome</keyword>
<feature type="region of interest" description="Disordered" evidence="1">
    <location>
        <begin position="47"/>
        <end position="79"/>
    </location>
</feature>
<protein>
    <submittedName>
        <fullName evidence="2">Uncharacterized protein</fullName>
    </submittedName>
</protein>
<evidence type="ECO:0000256" key="1">
    <source>
        <dbReference type="SAM" id="MobiDB-lite"/>
    </source>
</evidence>
<comment type="caution">
    <text evidence="2">The sequence shown here is derived from an EMBL/GenBank/DDBJ whole genome shotgun (WGS) entry which is preliminary data.</text>
</comment>
<dbReference type="EMBL" id="QPFP01000006">
    <property type="protein sequence ID" value="TEB35924.1"/>
    <property type="molecule type" value="Genomic_DNA"/>
</dbReference>
<dbReference type="Proteomes" id="UP000298030">
    <property type="component" value="Unassembled WGS sequence"/>
</dbReference>
<dbReference type="OrthoDB" id="10006997at2759"/>
<accession>A0A4Y7TPP7</accession>
<evidence type="ECO:0000313" key="3">
    <source>
        <dbReference type="Proteomes" id="UP000298030"/>
    </source>
</evidence>
<gene>
    <name evidence="2" type="ORF">FA13DRAFT_1727473</name>
</gene>
<reference evidence="2 3" key="1">
    <citation type="journal article" date="2019" name="Nat. Ecol. Evol.">
        <title>Megaphylogeny resolves global patterns of mushroom evolution.</title>
        <authorList>
            <person name="Varga T."/>
            <person name="Krizsan K."/>
            <person name="Foldi C."/>
            <person name="Dima B."/>
            <person name="Sanchez-Garcia M."/>
            <person name="Sanchez-Ramirez S."/>
            <person name="Szollosi G.J."/>
            <person name="Szarkandi J.G."/>
            <person name="Papp V."/>
            <person name="Albert L."/>
            <person name="Andreopoulos W."/>
            <person name="Angelini C."/>
            <person name="Antonin V."/>
            <person name="Barry K.W."/>
            <person name="Bougher N.L."/>
            <person name="Buchanan P."/>
            <person name="Buyck B."/>
            <person name="Bense V."/>
            <person name="Catcheside P."/>
            <person name="Chovatia M."/>
            <person name="Cooper J."/>
            <person name="Damon W."/>
            <person name="Desjardin D."/>
            <person name="Finy P."/>
            <person name="Geml J."/>
            <person name="Haridas S."/>
            <person name="Hughes K."/>
            <person name="Justo A."/>
            <person name="Karasinski D."/>
            <person name="Kautmanova I."/>
            <person name="Kiss B."/>
            <person name="Kocsube S."/>
            <person name="Kotiranta H."/>
            <person name="LaButti K.M."/>
            <person name="Lechner B.E."/>
            <person name="Liimatainen K."/>
            <person name="Lipzen A."/>
            <person name="Lukacs Z."/>
            <person name="Mihaltcheva S."/>
            <person name="Morgado L.N."/>
            <person name="Niskanen T."/>
            <person name="Noordeloos M.E."/>
            <person name="Ohm R.A."/>
            <person name="Ortiz-Santana B."/>
            <person name="Ovrebo C."/>
            <person name="Racz N."/>
            <person name="Riley R."/>
            <person name="Savchenko A."/>
            <person name="Shiryaev A."/>
            <person name="Soop K."/>
            <person name="Spirin V."/>
            <person name="Szebenyi C."/>
            <person name="Tomsovsky M."/>
            <person name="Tulloss R.E."/>
            <person name="Uehling J."/>
            <person name="Grigoriev I.V."/>
            <person name="Vagvolgyi C."/>
            <person name="Papp T."/>
            <person name="Martin F.M."/>
            <person name="Miettinen O."/>
            <person name="Hibbett D.S."/>
            <person name="Nagy L.G."/>
        </authorList>
    </citation>
    <scope>NUCLEOTIDE SEQUENCE [LARGE SCALE GENOMIC DNA]</scope>
    <source>
        <strain evidence="2 3">FP101781</strain>
    </source>
</reference>